<dbReference type="GO" id="GO:0070204">
    <property type="term" value="F:2-succinyl-5-enolpyruvyl-6-hydroxy-3-cyclohexene-1-carboxylic-acid synthase activity"/>
    <property type="evidence" value="ECO:0007669"/>
    <property type="project" value="UniProtKB-EC"/>
</dbReference>
<comment type="caution">
    <text evidence="1">The sequence shown here is derived from an EMBL/GenBank/DDBJ whole genome shotgun (WGS) entry which is preliminary data.</text>
</comment>
<sequence>MGDLTFLHDSNGLLCDPSVPLTIIVVDNNGGGIFNTLPQQGVENFELVFGTPQNRNLTKVSAAFGQDVEEVTTLDEFRAALLNATSGLRVVVAKMPDRATNATALAEVLRRIVE</sequence>
<dbReference type="EC" id="2.2.1.9" evidence="1"/>
<evidence type="ECO:0000313" key="1">
    <source>
        <dbReference type="EMBL" id="OIQ73205.1"/>
    </source>
</evidence>
<dbReference type="AlphaFoldDB" id="A0A1J5QB57"/>
<dbReference type="SUPFAM" id="SSF52518">
    <property type="entry name" value="Thiamin diphosphate-binding fold (THDP-binding)"/>
    <property type="match status" value="1"/>
</dbReference>
<dbReference type="Gene3D" id="3.40.50.970">
    <property type="match status" value="1"/>
</dbReference>
<reference evidence="1" key="1">
    <citation type="submission" date="2016-10" db="EMBL/GenBank/DDBJ databases">
        <title>Sequence of Gallionella enrichment culture.</title>
        <authorList>
            <person name="Poehlein A."/>
            <person name="Muehling M."/>
            <person name="Daniel R."/>
        </authorList>
    </citation>
    <scope>NUCLEOTIDE SEQUENCE</scope>
</reference>
<dbReference type="PANTHER" id="PTHR42916">
    <property type="entry name" value="2-SUCCINYL-5-ENOLPYRUVYL-6-HYDROXY-3-CYCLOHEXENE-1-CARBOXYLATE SYNTHASE"/>
    <property type="match status" value="1"/>
</dbReference>
<gene>
    <name evidence="1" type="primary">menD_2</name>
    <name evidence="1" type="ORF">GALL_451570</name>
</gene>
<keyword evidence="1" id="KW-0808">Transferase</keyword>
<name>A0A1J5QB57_9ZZZZ</name>
<dbReference type="PANTHER" id="PTHR42916:SF1">
    <property type="entry name" value="PROTEIN PHYLLO, CHLOROPLASTIC"/>
    <property type="match status" value="1"/>
</dbReference>
<dbReference type="InterPro" id="IPR029061">
    <property type="entry name" value="THDP-binding"/>
</dbReference>
<organism evidence="1">
    <name type="scientific">mine drainage metagenome</name>
    <dbReference type="NCBI Taxonomy" id="410659"/>
    <lineage>
        <taxon>unclassified sequences</taxon>
        <taxon>metagenomes</taxon>
        <taxon>ecological metagenomes</taxon>
    </lineage>
</organism>
<accession>A0A1J5QB57</accession>
<protein>
    <submittedName>
        <fullName evidence="1">2-succinyl-5-enolpyruvyl-6-hydroxy-3-cyclohexene-1-carboxylate synthase</fullName>
        <ecNumber evidence="1">2.2.1.9</ecNumber>
    </submittedName>
</protein>
<dbReference type="EMBL" id="MLJW01002959">
    <property type="protein sequence ID" value="OIQ73205.1"/>
    <property type="molecule type" value="Genomic_DNA"/>
</dbReference>
<proteinExistence type="predicted"/>